<dbReference type="Proteomes" id="UP000176944">
    <property type="component" value="Chromosome"/>
</dbReference>
<dbReference type="AlphaFoldDB" id="A0A1D9FW17"/>
<dbReference type="InterPro" id="IPR013424">
    <property type="entry name" value="Ice-binding_C"/>
</dbReference>
<dbReference type="Gene3D" id="3.40.390.10">
    <property type="entry name" value="Collagenase (Catalytic Domain)"/>
    <property type="match status" value="1"/>
</dbReference>
<protein>
    <submittedName>
        <fullName evidence="1">PEP-CTERM sorting domain-containing protein</fullName>
    </submittedName>
</protein>
<proteinExistence type="predicted"/>
<accession>A0A1D9FW17</accession>
<dbReference type="GO" id="GO:0008237">
    <property type="term" value="F:metallopeptidase activity"/>
    <property type="evidence" value="ECO:0007669"/>
    <property type="project" value="InterPro"/>
</dbReference>
<reference evidence="2" key="1">
    <citation type="submission" date="2016-10" db="EMBL/GenBank/DDBJ databases">
        <title>Comparative genomics uncovers the prolific and rare metabolic potential of the cyanobacterial genus Moorea.</title>
        <authorList>
            <person name="Leao T."/>
            <person name="Castelao G."/>
            <person name="Korobeynikov A."/>
            <person name="Monroe E.A."/>
            <person name="Podell S."/>
            <person name="Glukhov E."/>
            <person name="Allen E."/>
            <person name="Gerwick W.H."/>
            <person name="Gerwick L."/>
        </authorList>
    </citation>
    <scope>NUCLEOTIDE SEQUENCE [LARGE SCALE GENOMIC DNA]</scope>
    <source>
        <strain evidence="2">JHB</strain>
    </source>
</reference>
<sequence length="326" mass="35343">MTNNLTIRFINSLTLATLGSLATLSVTVPKARAITIHRHFIEPGTDWNTEDFNFSDVLSAQGSSGDALSITPNFRAGAAPENAVGGGNLVDIFNAAAEWWERAILDDFDLTLNFGWAPLGGGTLAVHSLVAQEGTPNRETEGTIRFDNDGSSLWFLDPTPDQNEEYQTFTETTTTQLGGGDINIGRVYTDPVGDAIGRFDLLSLAKHEIGHALGLSRANRSFRAENMDFDIDVQAPRPFPGTEIPTRNGAHLTLNTSLMFPFFVTGERKLQSGIDILANAEISEFNNINLNPVHVPEPTSTPLILSLAMGVGTFVKRKSLKRQSGL</sequence>
<organism evidence="1 2">
    <name type="scientific">Moorena producens (strain JHB)</name>
    <dbReference type="NCBI Taxonomy" id="1454205"/>
    <lineage>
        <taxon>Bacteria</taxon>
        <taxon>Bacillati</taxon>
        <taxon>Cyanobacteriota</taxon>
        <taxon>Cyanophyceae</taxon>
        <taxon>Coleofasciculales</taxon>
        <taxon>Coleofasciculaceae</taxon>
        <taxon>Moorena</taxon>
    </lineage>
</organism>
<dbReference type="NCBIfam" id="TIGR02595">
    <property type="entry name" value="PEP_CTERM"/>
    <property type="match status" value="1"/>
</dbReference>
<evidence type="ECO:0000313" key="2">
    <source>
        <dbReference type="Proteomes" id="UP000176944"/>
    </source>
</evidence>
<name>A0A1D9FW17_MOOP1</name>
<dbReference type="InterPro" id="IPR024079">
    <property type="entry name" value="MetalloPept_cat_dom_sf"/>
</dbReference>
<gene>
    <name evidence="1" type="ORF">BJP36_06150</name>
</gene>
<dbReference type="EMBL" id="CP017708">
    <property type="protein sequence ID" value="AOY79562.1"/>
    <property type="molecule type" value="Genomic_DNA"/>
</dbReference>
<evidence type="ECO:0000313" key="1">
    <source>
        <dbReference type="EMBL" id="AOY79562.1"/>
    </source>
</evidence>
<dbReference type="SUPFAM" id="SSF55486">
    <property type="entry name" value="Metalloproteases ('zincins'), catalytic domain"/>
    <property type="match status" value="1"/>
</dbReference>